<dbReference type="AlphaFoldDB" id="A0A699SP80"/>
<name>A0A699SP80_TANCI</name>
<dbReference type="EMBL" id="BKCJ011178719">
    <property type="protein sequence ID" value="GFC99480.1"/>
    <property type="molecule type" value="Genomic_DNA"/>
</dbReference>
<protein>
    <submittedName>
        <fullName evidence="1">Uncharacterized protein</fullName>
    </submittedName>
</protein>
<organism evidence="1">
    <name type="scientific">Tanacetum cinerariifolium</name>
    <name type="common">Dalmatian daisy</name>
    <name type="synonym">Chrysanthemum cinerariifolium</name>
    <dbReference type="NCBI Taxonomy" id="118510"/>
    <lineage>
        <taxon>Eukaryota</taxon>
        <taxon>Viridiplantae</taxon>
        <taxon>Streptophyta</taxon>
        <taxon>Embryophyta</taxon>
        <taxon>Tracheophyta</taxon>
        <taxon>Spermatophyta</taxon>
        <taxon>Magnoliopsida</taxon>
        <taxon>eudicotyledons</taxon>
        <taxon>Gunneridae</taxon>
        <taxon>Pentapetalae</taxon>
        <taxon>asterids</taxon>
        <taxon>campanulids</taxon>
        <taxon>Asterales</taxon>
        <taxon>Asteraceae</taxon>
        <taxon>Asteroideae</taxon>
        <taxon>Anthemideae</taxon>
        <taxon>Anthemidinae</taxon>
        <taxon>Tanacetum</taxon>
    </lineage>
</organism>
<gene>
    <name evidence="1" type="ORF">Tci_871450</name>
</gene>
<accession>A0A699SP80</accession>
<feature type="non-terminal residue" evidence="1">
    <location>
        <position position="33"/>
    </location>
</feature>
<comment type="caution">
    <text evidence="1">The sequence shown here is derived from an EMBL/GenBank/DDBJ whole genome shotgun (WGS) entry which is preliminary data.</text>
</comment>
<proteinExistence type="predicted"/>
<evidence type="ECO:0000313" key="1">
    <source>
        <dbReference type="EMBL" id="GFC99480.1"/>
    </source>
</evidence>
<reference evidence="1" key="1">
    <citation type="journal article" date="2019" name="Sci. Rep.">
        <title>Draft genome of Tanacetum cinerariifolium, the natural source of mosquito coil.</title>
        <authorList>
            <person name="Yamashiro T."/>
            <person name="Shiraishi A."/>
            <person name="Satake H."/>
            <person name="Nakayama K."/>
        </authorList>
    </citation>
    <scope>NUCLEOTIDE SEQUENCE</scope>
</reference>
<sequence>MYFRWGQTIRMMKDKCDLPMGCDDWILKSFGKK</sequence>